<dbReference type="InterPro" id="IPR018338">
    <property type="entry name" value="Carbonic_anhydrase_a-class_CS"/>
</dbReference>
<proteinExistence type="inferred from homology"/>
<dbReference type="Gene3D" id="3.10.200.10">
    <property type="entry name" value="Alpha carbonic anhydrase"/>
    <property type="match status" value="1"/>
</dbReference>
<dbReference type="InterPro" id="IPR023561">
    <property type="entry name" value="Carbonic_anhydrase_a-class"/>
</dbReference>
<keyword evidence="3 4" id="KW-0862">Zinc</keyword>
<dbReference type="Proteomes" id="UP001378592">
    <property type="component" value="Unassembled WGS sequence"/>
</dbReference>
<dbReference type="InterPro" id="IPR036398">
    <property type="entry name" value="CA_dom_sf"/>
</dbReference>
<keyword evidence="8" id="KW-1185">Reference proteome</keyword>
<evidence type="ECO:0000313" key="8">
    <source>
        <dbReference type="Proteomes" id="UP001378592"/>
    </source>
</evidence>
<dbReference type="PROSITE" id="PS00162">
    <property type="entry name" value="ALPHA_CA_1"/>
    <property type="match status" value="1"/>
</dbReference>
<dbReference type="SUPFAM" id="SSF51069">
    <property type="entry name" value="Carbonic anhydrase"/>
    <property type="match status" value="1"/>
</dbReference>
<dbReference type="GO" id="GO:0005737">
    <property type="term" value="C:cytoplasm"/>
    <property type="evidence" value="ECO:0007669"/>
    <property type="project" value="TreeGrafter"/>
</dbReference>
<dbReference type="InterPro" id="IPR001148">
    <property type="entry name" value="CA_dom"/>
</dbReference>
<dbReference type="GO" id="GO:0004089">
    <property type="term" value="F:carbonate dehydratase activity"/>
    <property type="evidence" value="ECO:0007669"/>
    <property type="project" value="UniProtKB-UniRule"/>
</dbReference>
<dbReference type="PANTHER" id="PTHR18952:SF124">
    <property type="entry name" value="CARBONIC ANHYDRASE 7"/>
    <property type="match status" value="1"/>
</dbReference>
<evidence type="ECO:0000256" key="5">
    <source>
        <dbReference type="SAM" id="SignalP"/>
    </source>
</evidence>
<evidence type="ECO:0000259" key="6">
    <source>
        <dbReference type="PROSITE" id="PS51144"/>
    </source>
</evidence>
<protein>
    <recommendedName>
        <fullName evidence="4">Carbonic anhydrase</fullName>
        <ecNumber evidence="4">4.2.1.1</ecNumber>
    </recommendedName>
</protein>
<sequence length="351" mass="39763">MSPALRARQRPPRWRAIRWALAAAPPLLLLLLLLLGYSPLAAHAAEIVHHESPAMDIAPERPFGDDADRLRGNGAALPIDSREDTGVVALGDTHYGYEKENGPQRWREIFERCGGRRQSPVDLDTSTAHTLHRPHILWWNYFLKPESVLLLNDGHTVKVHGKWADEKAVPFHWAAPDGPHYVFDHIHFHWGSSDREGSEHTVNGRAFPLEMHAVHFRKDLLSLEKALKEPSGLRVVGVLFHLSEHNNTGLAPVTEALREVREAHHAAQLPPFAVAALLPIFDKQYFTYNGSLTTPPCFESVSWVLRKEPMHVSAAQMDEFRQLLGENGKPIMKNYRPPQPLNDREIVQIRR</sequence>
<dbReference type="GO" id="GO:0008270">
    <property type="term" value="F:zinc ion binding"/>
    <property type="evidence" value="ECO:0007669"/>
    <property type="project" value="UniProtKB-UniRule"/>
</dbReference>
<comment type="caution">
    <text evidence="7">The sequence shown here is derived from an EMBL/GenBank/DDBJ whole genome shotgun (WGS) entry which is preliminary data.</text>
</comment>
<dbReference type="Pfam" id="PF00194">
    <property type="entry name" value="Carb_anhydrase"/>
    <property type="match status" value="1"/>
</dbReference>
<dbReference type="SMART" id="SM01057">
    <property type="entry name" value="Carb_anhydrase"/>
    <property type="match status" value="1"/>
</dbReference>
<dbReference type="EMBL" id="JAZDUA010000166">
    <property type="protein sequence ID" value="KAK7865754.1"/>
    <property type="molecule type" value="Genomic_DNA"/>
</dbReference>
<comment type="function">
    <text evidence="4">Reversible hydration of carbon dioxide.</text>
</comment>
<dbReference type="AlphaFoldDB" id="A0AAN9Z7L9"/>
<dbReference type="CDD" id="cd00326">
    <property type="entry name" value="alpha_CA"/>
    <property type="match status" value="1"/>
</dbReference>
<evidence type="ECO:0000313" key="7">
    <source>
        <dbReference type="EMBL" id="KAK7865754.1"/>
    </source>
</evidence>
<comment type="catalytic activity">
    <reaction evidence="4">
        <text>hydrogencarbonate + H(+) = CO2 + H2O</text>
        <dbReference type="Rhea" id="RHEA:10748"/>
        <dbReference type="ChEBI" id="CHEBI:15377"/>
        <dbReference type="ChEBI" id="CHEBI:15378"/>
        <dbReference type="ChEBI" id="CHEBI:16526"/>
        <dbReference type="ChEBI" id="CHEBI:17544"/>
        <dbReference type="EC" id="4.2.1.1"/>
    </reaction>
</comment>
<dbReference type="PANTHER" id="PTHR18952">
    <property type="entry name" value="CARBONIC ANHYDRASE"/>
    <property type="match status" value="1"/>
</dbReference>
<evidence type="ECO:0000256" key="3">
    <source>
        <dbReference type="ARBA" id="ARBA00022833"/>
    </source>
</evidence>
<reference evidence="7 8" key="1">
    <citation type="submission" date="2024-03" db="EMBL/GenBank/DDBJ databases">
        <title>The genome assembly and annotation of the cricket Gryllus longicercus Weissman &amp; Gray.</title>
        <authorList>
            <person name="Szrajer S."/>
            <person name="Gray D."/>
            <person name="Ylla G."/>
        </authorList>
    </citation>
    <scope>NUCLEOTIDE SEQUENCE [LARGE SCALE GENOMIC DNA]</scope>
    <source>
        <strain evidence="7">DAG 2021-001</strain>
        <tissue evidence="7">Whole body minus gut</tissue>
    </source>
</reference>
<organism evidence="7 8">
    <name type="scientific">Gryllus longicercus</name>
    <dbReference type="NCBI Taxonomy" id="2509291"/>
    <lineage>
        <taxon>Eukaryota</taxon>
        <taxon>Metazoa</taxon>
        <taxon>Ecdysozoa</taxon>
        <taxon>Arthropoda</taxon>
        <taxon>Hexapoda</taxon>
        <taxon>Insecta</taxon>
        <taxon>Pterygota</taxon>
        <taxon>Neoptera</taxon>
        <taxon>Polyneoptera</taxon>
        <taxon>Orthoptera</taxon>
        <taxon>Ensifera</taxon>
        <taxon>Gryllidea</taxon>
        <taxon>Grylloidea</taxon>
        <taxon>Gryllidae</taxon>
        <taxon>Gryllinae</taxon>
        <taxon>Gryllus</taxon>
    </lineage>
</organism>
<keyword evidence="2 4" id="KW-0479">Metal-binding</keyword>
<evidence type="ECO:0000256" key="2">
    <source>
        <dbReference type="ARBA" id="ARBA00022723"/>
    </source>
</evidence>
<accession>A0AAN9Z7L9</accession>
<comment type="similarity">
    <text evidence="1 4">Belongs to the alpha-carbonic anhydrase family.</text>
</comment>
<evidence type="ECO:0000256" key="1">
    <source>
        <dbReference type="ARBA" id="ARBA00010718"/>
    </source>
</evidence>
<feature type="signal peptide" evidence="5">
    <location>
        <begin position="1"/>
        <end position="44"/>
    </location>
</feature>
<dbReference type="EC" id="4.2.1.1" evidence="4"/>
<name>A0AAN9Z7L9_9ORTH</name>
<comment type="cofactor">
    <cofactor evidence="4">
        <name>Zn(2+)</name>
        <dbReference type="ChEBI" id="CHEBI:29105"/>
    </cofactor>
</comment>
<feature type="domain" description="Alpha-carbonic anhydrase" evidence="6">
    <location>
        <begin position="93"/>
        <end position="350"/>
    </location>
</feature>
<evidence type="ECO:0000256" key="4">
    <source>
        <dbReference type="RuleBase" id="RU367011"/>
    </source>
</evidence>
<dbReference type="PROSITE" id="PS51144">
    <property type="entry name" value="ALPHA_CA_2"/>
    <property type="match status" value="1"/>
</dbReference>
<keyword evidence="5" id="KW-0732">Signal</keyword>
<keyword evidence="4" id="KW-0456">Lyase</keyword>
<feature type="chain" id="PRO_5043051359" description="Carbonic anhydrase" evidence="5">
    <location>
        <begin position="45"/>
        <end position="351"/>
    </location>
</feature>
<gene>
    <name evidence="7" type="ORF">R5R35_002085</name>
</gene>